<dbReference type="Proteomes" id="UP000716291">
    <property type="component" value="Unassembled WGS sequence"/>
</dbReference>
<reference evidence="1" key="1">
    <citation type="journal article" date="2020" name="Microb. Genom.">
        <title>Genetic diversity of clinical and environmental Mucorales isolates obtained from an investigation of mucormycosis cases among solid organ transplant recipients.</title>
        <authorList>
            <person name="Nguyen M.H."/>
            <person name="Kaul D."/>
            <person name="Muto C."/>
            <person name="Cheng S.J."/>
            <person name="Richter R.A."/>
            <person name="Bruno V.M."/>
            <person name="Liu G."/>
            <person name="Beyhan S."/>
            <person name="Sundermann A.J."/>
            <person name="Mounaud S."/>
            <person name="Pasculle A.W."/>
            <person name="Nierman W.C."/>
            <person name="Driscoll E."/>
            <person name="Cumbie R."/>
            <person name="Clancy C.J."/>
            <person name="Dupont C.L."/>
        </authorList>
    </citation>
    <scope>NUCLEOTIDE SEQUENCE</scope>
    <source>
        <strain evidence="1">GL11</strain>
    </source>
</reference>
<dbReference type="EMBL" id="JAANQT010011881">
    <property type="protein sequence ID" value="KAG1274048.1"/>
    <property type="molecule type" value="Genomic_DNA"/>
</dbReference>
<keyword evidence="2" id="KW-1185">Reference proteome</keyword>
<evidence type="ECO:0000313" key="2">
    <source>
        <dbReference type="Proteomes" id="UP000716291"/>
    </source>
</evidence>
<proteinExistence type="predicted"/>
<name>A0A9P6WSI2_RHIOR</name>
<evidence type="ECO:0000313" key="1">
    <source>
        <dbReference type="EMBL" id="KAG1274048.1"/>
    </source>
</evidence>
<organism evidence="1 2">
    <name type="scientific">Rhizopus oryzae</name>
    <name type="common">Mucormycosis agent</name>
    <name type="synonym">Rhizopus arrhizus var. delemar</name>
    <dbReference type="NCBI Taxonomy" id="64495"/>
    <lineage>
        <taxon>Eukaryota</taxon>
        <taxon>Fungi</taxon>
        <taxon>Fungi incertae sedis</taxon>
        <taxon>Mucoromycota</taxon>
        <taxon>Mucoromycotina</taxon>
        <taxon>Mucoromycetes</taxon>
        <taxon>Mucorales</taxon>
        <taxon>Mucorineae</taxon>
        <taxon>Rhizopodaceae</taxon>
        <taxon>Rhizopus</taxon>
    </lineage>
</organism>
<sequence>MLPVQRQRTVLAALESAGAVADRVALDRVVDQVTARQVVHGHGPEKLDRRQLPRLEPDHIGLASLQGVPLRVFLVSQVHRLFGRIAVDAHGGGHSPLRIVVAQLCP</sequence>
<comment type="caution">
    <text evidence="1">The sequence shown here is derived from an EMBL/GenBank/DDBJ whole genome shotgun (WGS) entry which is preliminary data.</text>
</comment>
<protein>
    <submittedName>
        <fullName evidence="1">Uncharacterized protein</fullName>
    </submittedName>
</protein>
<dbReference type="AlphaFoldDB" id="A0A9P6WSI2"/>
<accession>A0A9P6WSI2</accession>
<gene>
    <name evidence="1" type="ORF">G6F64_015218</name>
</gene>